<dbReference type="InterPro" id="IPR039602">
    <property type="entry name" value="Rxt2"/>
</dbReference>
<protein>
    <recommendedName>
        <fullName evidence="2">Transcriptional regulatory protein RXT2 N-terminal domain-containing protein</fullName>
    </recommendedName>
</protein>
<dbReference type="GO" id="GO:0033698">
    <property type="term" value="C:Rpd3L complex"/>
    <property type="evidence" value="ECO:0007669"/>
    <property type="project" value="TreeGrafter"/>
</dbReference>
<dbReference type="PANTHER" id="PTHR28232:SF1">
    <property type="entry name" value="TRANSCRIPTIONAL REGULATORY PROTEIN RXT2"/>
    <property type="match status" value="1"/>
</dbReference>
<gene>
    <name evidence="3" type="ORF">TRV_04354</name>
</gene>
<keyword evidence="4" id="KW-1185">Reference proteome</keyword>
<dbReference type="GO" id="GO:0005829">
    <property type="term" value="C:cytosol"/>
    <property type="evidence" value="ECO:0007669"/>
    <property type="project" value="TreeGrafter"/>
</dbReference>
<feature type="region of interest" description="Disordered" evidence="1">
    <location>
        <begin position="494"/>
        <end position="524"/>
    </location>
</feature>
<feature type="region of interest" description="Disordered" evidence="1">
    <location>
        <begin position="260"/>
        <end position="372"/>
    </location>
</feature>
<proteinExistence type="predicted"/>
<comment type="caution">
    <text evidence="3">The sequence shown here is derived from an EMBL/GenBank/DDBJ whole genome shotgun (WGS) entry which is preliminary data.</text>
</comment>
<feature type="compositionally biased region" description="Basic residues" evidence="1">
    <location>
        <begin position="515"/>
        <end position="524"/>
    </location>
</feature>
<organism evidence="3 4">
    <name type="scientific">Trichophyton verrucosum (strain HKI 0517)</name>
    <dbReference type="NCBI Taxonomy" id="663202"/>
    <lineage>
        <taxon>Eukaryota</taxon>
        <taxon>Fungi</taxon>
        <taxon>Dikarya</taxon>
        <taxon>Ascomycota</taxon>
        <taxon>Pezizomycotina</taxon>
        <taxon>Eurotiomycetes</taxon>
        <taxon>Eurotiomycetidae</taxon>
        <taxon>Onygenales</taxon>
        <taxon>Arthrodermataceae</taxon>
        <taxon>Trichophyton</taxon>
    </lineage>
</organism>
<feature type="domain" description="Transcriptional regulatory protein RXT2 N-terminal" evidence="2">
    <location>
        <begin position="81"/>
        <end position="160"/>
    </location>
</feature>
<evidence type="ECO:0000313" key="3">
    <source>
        <dbReference type="EMBL" id="EFE40889.1"/>
    </source>
</evidence>
<feature type="compositionally biased region" description="Low complexity" evidence="1">
    <location>
        <begin position="288"/>
        <end position="299"/>
    </location>
</feature>
<accession>D4DB55</accession>
<dbReference type="RefSeq" id="XP_003021507.1">
    <property type="nucleotide sequence ID" value="XM_003021461.1"/>
</dbReference>
<dbReference type="AlphaFoldDB" id="D4DB55"/>
<dbReference type="PANTHER" id="PTHR28232">
    <property type="entry name" value="TRANSCRIPTIONAL REGULATORY PROTEIN RXT2"/>
    <property type="match status" value="1"/>
</dbReference>
<dbReference type="GeneID" id="9578455"/>
<name>D4DB55_TRIVH</name>
<evidence type="ECO:0000256" key="1">
    <source>
        <dbReference type="SAM" id="MobiDB-lite"/>
    </source>
</evidence>
<feature type="domain" description="Transcriptional regulatory protein RXT2 N-terminal" evidence="2">
    <location>
        <begin position="182"/>
        <end position="236"/>
    </location>
</feature>
<dbReference type="KEGG" id="tve:TRV_04354"/>
<dbReference type="Proteomes" id="UP000008383">
    <property type="component" value="Unassembled WGS sequence"/>
</dbReference>
<dbReference type="EMBL" id="ACYE01000220">
    <property type="protein sequence ID" value="EFE40889.1"/>
    <property type="molecule type" value="Genomic_DNA"/>
</dbReference>
<feature type="compositionally biased region" description="Polar residues" evidence="1">
    <location>
        <begin position="260"/>
        <end position="287"/>
    </location>
</feature>
<dbReference type="Pfam" id="PF08595">
    <property type="entry name" value="RXT2_N"/>
    <property type="match status" value="2"/>
</dbReference>
<feature type="compositionally biased region" description="Basic and acidic residues" evidence="1">
    <location>
        <begin position="300"/>
        <end position="321"/>
    </location>
</feature>
<sequence>MRPEAALAKLTLHSSIEPTITLPFMFALERIILNICAFYPLKLRTMTSQAALIDETIVGLKRALLRHASDAAYDDAINLPSNRGNKTRLNAEFVREGALGYMNHEQFYRKKAEHSGYTRDILESNPPRFDAEGDELDFDDSDAAADAEAADDNPFSSTHLDGSFPAYNDGIFVTNLYSAHIDLLAPLTHPSELANHSMANAYTNKAITTMIERINRRLRLERHALWQAKNVYRQLVADSIWMPCGAVERDDDAELFGASNPQSIAQEPSVSNSTVTASSDRMNVDQQNDNNGDSSAGNDRNNDDSRAERPDETTDNTRDPDGDIVMESADIDDGEDKGGRGGGDESEGDQAEGSPKDKDKELTDDGFLHPRRMTTRAQVSANQNTVSQEKQDEKEHEILSLEVHPIFRLPRLPPEERNCGLTQSEADETRRMLWAYIQKQGESVRLFTEMLKMLRKSHRMKEEVWEWCKAEAHIGELSDGEDWYDKERWGLGEGEDLRKGADEEETEGLDEGRPTGKRGRGRRA</sequence>
<dbReference type="InterPro" id="IPR013904">
    <property type="entry name" value="RXT2_N"/>
</dbReference>
<dbReference type="HOGENOM" id="CLU_030828_0_0_1"/>
<reference evidence="4" key="1">
    <citation type="journal article" date="2011" name="Genome Biol.">
        <title>Comparative and functional genomics provide insights into the pathogenicity of dermatophytic fungi.</title>
        <authorList>
            <person name="Burmester A."/>
            <person name="Shelest E."/>
            <person name="Gloeckner G."/>
            <person name="Heddergott C."/>
            <person name="Schindler S."/>
            <person name="Staib P."/>
            <person name="Heidel A."/>
            <person name="Felder M."/>
            <person name="Petzold A."/>
            <person name="Szafranski K."/>
            <person name="Feuermann M."/>
            <person name="Pedruzzi I."/>
            <person name="Priebe S."/>
            <person name="Groth M."/>
            <person name="Winkler R."/>
            <person name="Li W."/>
            <person name="Kniemeyer O."/>
            <person name="Schroeckh V."/>
            <person name="Hertweck C."/>
            <person name="Hube B."/>
            <person name="White T.C."/>
            <person name="Platzer M."/>
            <person name="Guthke R."/>
            <person name="Heitman J."/>
            <person name="Woestemeyer J."/>
            <person name="Zipfel P.F."/>
            <person name="Monod M."/>
            <person name="Brakhage A.A."/>
        </authorList>
    </citation>
    <scope>NUCLEOTIDE SEQUENCE [LARGE SCALE GENOMIC DNA]</scope>
    <source>
        <strain evidence="4">HKI 0517</strain>
    </source>
</reference>
<evidence type="ECO:0000259" key="2">
    <source>
        <dbReference type="Pfam" id="PF08595"/>
    </source>
</evidence>
<dbReference type="OrthoDB" id="2405722at2759"/>
<feature type="compositionally biased region" description="Basic and acidic residues" evidence="1">
    <location>
        <begin position="354"/>
        <end position="368"/>
    </location>
</feature>
<evidence type="ECO:0000313" key="4">
    <source>
        <dbReference type="Proteomes" id="UP000008383"/>
    </source>
</evidence>